<feature type="region of interest" description="Disordered" evidence="3">
    <location>
        <begin position="241"/>
        <end position="275"/>
    </location>
</feature>
<evidence type="ECO:0000256" key="3">
    <source>
        <dbReference type="SAM" id="MobiDB-lite"/>
    </source>
</evidence>
<evidence type="ECO:0000313" key="4">
    <source>
        <dbReference type="EMBL" id="CAI3982084.1"/>
    </source>
</evidence>
<evidence type="ECO:0000256" key="1">
    <source>
        <dbReference type="ARBA" id="ARBA00022737"/>
    </source>
</evidence>
<dbReference type="PANTHER" id="PTHR47936">
    <property type="entry name" value="PPR_LONG DOMAIN-CONTAINING PROTEIN"/>
    <property type="match status" value="1"/>
</dbReference>
<dbReference type="Gene3D" id="1.25.40.10">
    <property type="entry name" value="Tetratricopeptide repeat domain"/>
    <property type="match status" value="1"/>
</dbReference>
<protein>
    <submittedName>
        <fullName evidence="6">Pentatricopeptide repeat-containing protein, chloroplastic</fullName>
    </submittedName>
</protein>
<dbReference type="EMBL" id="CAMXCT020000681">
    <property type="protein sequence ID" value="CAL1135459.1"/>
    <property type="molecule type" value="Genomic_DNA"/>
</dbReference>
<dbReference type="EMBL" id="CAMXCT010000681">
    <property type="protein sequence ID" value="CAI3982084.1"/>
    <property type="molecule type" value="Genomic_DNA"/>
</dbReference>
<dbReference type="PROSITE" id="PS51375">
    <property type="entry name" value="PPR"/>
    <property type="match status" value="1"/>
</dbReference>
<proteinExistence type="predicted"/>
<dbReference type="OrthoDB" id="185373at2759"/>
<keyword evidence="1" id="KW-0677">Repeat</keyword>
<accession>A0A9P1FLV7</accession>
<evidence type="ECO:0000313" key="5">
    <source>
        <dbReference type="EMBL" id="CAL1135459.1"/>
    </source>
</evidence>
<feature type="compositionally biased region" description="Basic and acidic residues" evidence="3">
    <location>
        <begin position="265"/>
        <end position="275"/>
    </location>
</feature>
<reference evidence="4" key="1">
    <citation type="submission" date="2022-10" db="EMBL/GenBank/DDBJ databases">
        <authorList>
            <person name="Chen Y."/>
            <person name="Dougan E. K."/>
            <person name="Chan C."/>
            <person name="Rhodes N."/>
            <person name="Thang M."/>
        </authorList>
    </citation>
    <scope>NUCLEOTIDE SEQUENCE</scope>
</reference>
<dbReference type="Pfam" id="PF01535">
    <property type="entry name" value="PPR"/>
    <property type="match status" value="3"/>
</dbReference>
<gene>
    <name evidence="4" type="ORF">C1SCF055_LOCUS9819</name>
</gene>
<reference evidence="5" key="2">
    <citation type="submission" date="2024-04" db="EMBL/GenBank/DDBJ databases">
        <authorList>
            <person name="Chen Y."/>
            <person name="Shah S."/>
            <person name="Dougan E. K."/>
            <person name="Thang M."/>
            <person name="Chan C."/>
        </authorList>
    </citation>
    <scope>NUCLEOTIDE SEQUENCE [LARGE SCALE GENOMIC DNA]</scope>
</reference>
<sequence>MRRIAQFAIAGAAALSFAGFDAFAWPNKPMGWGYRKIRHGVRSKQALIANIRDPDCKTSKARWSIQLMRERKWFTTTWEYVAAMKKLTFAKCPTEALDLWQEMRARGMEETPATYTAAIVAYNSRGWWQKAVETLDEMMSIGMAPLRIGAEHALMACEQGAKWQKAVNLLDMLWDYSIIPNEENFMPAIRACENAGMFEMGDKLFWQMREQTKLVKAAEEVGMNEREAPRAKAELWRIPGAIDPQAYDPPNLTAQAKTQRRRMPKLPEGRPELWG</sequence>
<comment type="caution">
    <text evidence="4">The sequence shown here is derived from an EMBL/GenBank/DDBJ whole genome shotgun (WGS) entry which is preliminary data.</text>
</comment>
<feature type="repeat" description="PPR" evidence="2">
    <location>
        <begin position="111"/>
        <end position="145"/>
    </location>
</feature>
<dbReference type="InterPro" id="IPR002885">
    <property type="entry name" value="PPR_rpt"/>
</dbReference>
<dbReference type="EMBL" id="CAMXCT030000681">
    <property type="protein sequence ID" value="CAL4769396.1"/>
    <property type="molecule type" value="Genomic_DNA"/>
</dbReference>
<evidence type="ECO:0000256" key="2">
    <source>
        <dbReference type="PROSITE-ProRule" id="PRU00708"/>
    </source>
</evidence>
<evidence type="ECO:0000313" key="7">
    <source>
        <dbReference type="Proteomes" id="UP001152797"/>
    </source>
</evidence>
<organism evidence="4">
    <name type="scientific">Cladocopium goreaui</name>
    <dbReference type="NCBI Taxonomy" id="2562237"/>
    <lineage>
        <taxon>Eukaryota</taxon>
        <taxon>Sar</taxon>
        <taxon>Alveolata</taxon>
        <taxon>Dinophyceae</taxon>
        <taxon>Suessiales</taxon>
        <taxon>Symbiodiniaceae</taxon>
        <taxon>Cladocopium</taxon>
    </lineage>
</organism>
<dbReference type="Proteomes" id="UP001152797">
    <property type="component" value="Unassembled WGS sequence"/>
</dbReference>
<dbReference type="AlphaFoldDB" id="A0A9P1FLV7"/>
<dbReference type="InterPro" id="IPR011990">
    <property type="entry name" value="TPR-like_helical_dom_sf"/>
</dbReference>
<dbReference type="PANTHER" id="PTHR47936:SF1">
    <property type="entry name" value="PENTATRICOPEPTIDE REPEAT-CONTAINING PROTEIN GUN1, CHLOROPLASTIC"/>
    <property type="match status" value="1"/>
</dbReference>
<name>A0A9P1FLV7_9DINO</name>
<dbReference type="NCBIfam" id="TIGR00756">
    <property type="entry name" value="PPR"/>
    <property type="match status" value="1"/>
</dbReference>
<keyword evidence="7" id="KW-1185">Reference proteome</keyword>
<evidence type="ECO:0000313" key="6">
    <source>
        <dbReference type="EMBL" id="CAL4769396.1"/>
    </source>
</evidence>